<evidence type="ECO:0000256" key="3">
    <source>
        <dbReference type="ARBA" id="ARBA00023163"/>
    </source>
</evidence>
<dbReference type="GO" id="GO:0003700">
    <property type="term" value="F:DNA-binding transcription factor activity"/>
    <property type="evidence" value="ECO:0007669"/>
    <property type="project" value="TreeGrafter"/>
</dbReference>
<keyword evidence="3" id="KW-0804">Transcription</keyword>
<reference evidence="6 7" key="1">
    <citation type="submission" date="2018-04" db="EMBL/GenBank/DDBJ databases">
        <title>Thalassorhabdus spongiae gen. nov., sp. nov., isolated from a marine sponge in South-West Iceland.</title>
        <authorList>
            <person name="Knobloch S."/>
            <person name="Daussin A."/>
            <person name="Johannsson R."/>
            <person name="Marteinsson V.T."/>
        </authorList>
    </citation>
    <scope>NUCLEOTIDE SEQUENCE [LARGE SCALE GENOMIC DNA]</scope>
    <source>
        <strain evidence="6 7">Hp12</strain>
    </source>
</reference>
<dbReference type="PRINTS" id="PR00455">
    <property type="entry name" value="HTHTETR"/>
</dbReference>
<dbReference type="Pfam" id="PF13305">
    <property type="entry name" value="TetR_C_33"/>
    <property type="match status" value="1"/>
</dbReference>
<dbReference type="SUPFAM" id="SSF48498">
    <property type="entry name" value="Tetracyclin repressor-like, C-terminal domain"/>
    <property type="match status" value="1"/>
</dbReference>
<comment type="caution">
    <text evidence="6">The sequence shown here is derived from an EMBL/GenBank/DDBJ whole genome shotgun (WGS) entry which is preliminary data.</text>
</comment>
<feature type="DNA-binding region" description="H-T-H motif" evidence="4">
    <location>
        <begin position="43"/>
        <end position="62"/>
    </location>
</feature>
<dbReference type="SUPFAM" id="SSF46689">
    <property type="entry name" value="Homeodomain-like"/>
    <property type="match status" value="1"/>
</dbReference>
<evidence type="ECO:0000313" key="7">
    <source>
        <dbReference type="Proteomes" id="UP000244906"/>
    </source>
</evidence>
<dbReference type="Pfam" id="PF00440">
    <property type="entry name" value="TetR_N"/>
    <property type="match status" value="1"/>
</dbReference>
<dbReference type="EMBL" id="QDDL01000001">
    <property type="protein sequence ID" value="PVZ72053.1"/>
    <property type="molecule type" value="Genomic_DNA"/>
</dbReference>
<evidence type="ECO:0000256" key="4">
    <source>
        <dbReference type="PROSITE-ProRule" id="PRU00335"/>
    </source>
</evidence>
<evidence type="ECO:0000259" key="5">
    <source>
        <dbReference type="PROSITE" id="PS50977"/>
    </source>
</evidence>
<dbReference type="RefSeq" id="WP_116685639.1">
    <property type="nucleotide sequence ID" value="NZ_CAWNYD010000001.1"/>
</dbReference>
<evidence type="ECO:0000256" key="2">
    <source>
        <dbReference type="ARBA" id="ARBA00023125"/>
    </source>
</evidence>
<dbReference type="Proteomes" id="UP000244906">
    <property type="component" value="Unassembled WGS sequence"/>
</dbReference>
<dbReference type="InterPro" id="IPR001647">
    <property type="entry name" value="HTH_TetR"/>
</dbReference>
<evidence type="ECO:0000256" key="1">
    <source>
        <dbReference type="ARBA" id="ARBA00023015"/>
    </source>
</evidence>
<name>A0A2V1H0Q3_9GAMM</name>
<protein>
    <submittedName>
        <fullName evidence="6">TetR family transcriptional regulator</fullName>
    </submittedName>
</protein>
<dbReference type="InterPro" id="IPR025996">
    <property type="entry name" value="MT1864/Rv1816-like_C"/>
</dbReference>
<dbReference type="AlphaFoldDB" id="A0A2V1H0Q3"/>
<proteinExistence type="predicted"/>
<gene>
    <name evidence="6" type="ORF">DC094_03265</name>
</gene>
<sequence>MSKKPAAKYSSVDSSKYHHGDLRQSLLQAATAMIGTSGIAALSMRKLADQVGVSRMAPYHHFKDKNALLCAIAEQGFERKNQSLDSIAEQSNDLLPRQQFEQYVDYYIRFAAQNSEHYDLMFSRDIWKNNQASESLKVIAHDNFQRWVGWIDKLQQQGLFDQKHSALRTAQVTWGTLHGLCRLLNDGVYTNLENLEQISQTAVDMLLKDG</sequence>
<evidence type="ECO:0000313" key="6">
    <source>
        <dbReference type="EMBL" id="PVZ72053.1"/>
    </source>
</evidence>
<dbReference type="PANTHER" id="PTHR30055">
    <property type="entry name" value="HTH-TYPE TRANSCRIPTIONAL REGULATOR RUTR"/>
    <property type="match status" value="1"/>
</dbReference>
<keyword evidence="7" id="KW-1185">Reference proteome</keyword>
<organism evidence="6 7">
    <name type="scientific">Pelagibaculum spongiae</name>
    <dbReference type="NCBI Taxonomy" id="2080658"/>
    <lineage>
        <taxon>Bacteria</taxon>
        <taxon>Pseudomonadati</taxon>
        <taxon>Pseudomonadota</taxon>
        <taxon>Gammaproteobacteria</taxon>
        <taxon>Oceanospirillales</taxon>
        <taxon>Pelagibaculum</taxon>
    </lineage>
</organism>
<dbReference type="InterPro" id="IPR036271">
    <property type="entry name" value="Tet_transcr_reg_TetR-rel_C_sf"/>
</dbReference>
<dbReference type="InterPro" id="IPR050109">
    <property type="entry name" value="HTH-type_TetR-like_transc_reg"/>
</dbReference>
<dbReference type="Gene3D" id="1.10.357.10">
    <property type="entry name" value="Tetracycline Repressor, domain 2"/>
    <property type="match status" value="1"/>
</dbReference>
<dbReference type="GO" id="GO:0000976">
    <property type="term" value="F:transcription cis-regulatory region binding"/>
    <property type="evidence" value="ECO:0007669"/>
    <property type="project" value="TreeGrafter"/>
</dbReference>
<dbReference type="PROSITE" id="PS50977">
    <property type="entry name" value="HTH_TETR_2"/>
    <property type="match status" value="1"/>
</dbReference>
<keyword evidence="1" id="KW-0805">Transcription regulation</keyword>
<accession>A0A2V1H0Q3</accession>
<feature type="domain" description="HTH tetR-type" evidence="5">
    <location>
        <begin position="20"/>
        <end position="80"/>
    </location>
</feature>
<dbReference type="PANTHER" id="PTHR30055:SF234">
    <property type="entry name" value="HTH-TYPE TRANSCRIPTIONAL REGULATOR BETI"/>
    <property type="match status" value="1"/>
</dbReference>
<keyword evidence="2 4" id="KW-0238">DNA-binding</keyword>
<dbReference type="OrthoDB" id="5293556at2"/>
<dbReference type="InterPro" id="IPR009057">
    <property type="entry name" value="Homeodomain-like_sf"/>
</dbReference>